<keyword evidence="3 12" id="KW-0210">Decarboxylase</keyword>
<dbReference type="FunFam" id="2.40.37.10:FF:000003">
    <property type="entry name" value="Diaminopimelate decarboxylase"/>
    <property type="match status" value="1"/>
</dbReference>
<feature type="binding site" evidence="12">
    <location>
        <position position="381"/>
    </location>
    <ligand>
        <name>pyridoxal 5'-phosphate</name>
        <dbReference type="ChEBI" id="CHEBI:597326"/>
    </ligand>
</feature>
<dbReference type="AlphaFoldDB" id="A0LEA9"/>
<dbReference type="PRINTS" id="PR01181">
    <property type="entry name" value="DAPDCRBXLASE"/>
</dbReference>
<dbReference type="FunCoup" id="A0LEA9">
    <property type="interactions" value="440"/>
</dbReference>
<evidence type="ECO:0000256" key="4">
    <source>
        <dbReference type="ARBA" id="ARBA00022898"/>
    </source>
</evidence>
<feature type="domain" description="Orn/DAP/Arg decarboxylase 2 C-terminal" evidence="15">
    <location>
        <begin position="39"/>
        <end position="379"/>
    </location>
</feature>
<comment type="function">
    <text evidence="12">Specifically catalyzes the decarboxylation of meso-diaminopimelate (meso-DAP) to L-lysine.</text>
</comment>
<comment type="pathway">
    <text evidence="8 12 14">Amino-acid biosynthesis; L-lysine biosynthesis via DAP pathway; L-lysine from DL-2,6-diaminopimelate: step 1/1.</text>
</comment>
<evidence type="ECO:0000256" key="2">
    <source>
        <dbReference type="ARBA" id="ARBA00022605"/>
    </source>
</evidence>
<keyword evidence="5 12" id="KW-0457">Lysine biosynthesis</keyword>
<dbReference type="Pfam" id="PF00278">
    <property type="entry name" value="Orn_DAP_Arg_deC"/>
    <property type="match status" value="1"/>
</dbReference>
<dbReference type="NCBIfam" id="TIGR01048">
    <property type="entry name" value="lysA"/>
    <property type="match status" value="1"/>
</dbReference>
<name>A0LEA9_SYNFM</name>
<dbReference type="HAMAP" id="MF_02120">
    <property type="entry name" value="LysA"/>
    <property type="match status" value="1"/>
</dbReference>
<keyword evidence="4 12" id="KW-0663">Pyridoxal phosphate</keyword>
<dbReference type="eggNOG" id="COG0019">
    <property type="taxonomic scope" value="Bacteria"/>
</dbReference>
<feature type="active site" description="Proton donor" evidence="13">
    <location>
        <position position="352"/>
    </location>
</feature>
<dbReference type="InterPro" id="IPR029066">
    <property type="entry name" value="PLP-binding_barrel"/>
</dbReference>
<protein>
    <recommendedName>
        <fullName evidence="11 12">Diaminopimelate decarboxylase</fullName>
        <shortName evidence="12">DAP decarboxylase</shortName>
        <shortName evidence="12">DAPDC</shortName>
        <ecNumber evidence="10 12">4.1.1.20</ecNumber>
    </recommendedName>
</protein>
<feature type="binding site" evidence="12">
    <location>
        <position position="353"/>
    </location>
    <ligand>
        <name>substrate</name>
    </ligand>
</feature>
<dbReference type="InterPro" id="IPR022657">
    <property type="entry name" value="De-COase2_CS"/>
</dbReference>
<dbReference type="PANTHER" id="PTHR43727:SF2">
    <property type="entry name" value="GROUP IV DECARBOXYLASE"/>
    <property type="match status" value="1"/>
</dbReference>
<dbReference type="SUPFAM" id="SSF51419">
    <property type="entry name" value="PLP-binding barrel"/>
    <property type="match status" value="1"/>
</dbReference>
<evidence type="ECO:0000256" key="8">
    <source>
        <dbReference type="ARBA" id="ARBA00060643"/>
    </source>
</evidence>
<evidence type="ECO:0000256" key="9">
    <source>
        <dbReference type="ARBA" id="ARBA00060983"/>
    </source>
</evidence>
<evidence type="ECO:0000256" key="7">
    <source>
        <dbReference type="ARBA" id="ARBA00050464"/>
    </source>
</evidence>
<evidence type="ECO:0000313" key="17">
    <source>
        <dbReference type="EMBL" id="ABK15761.1"/>
    </source>
</evidence>
<evidence type="ECO:0000259" key="16">
    <source>
        <dbReference type="Pfam" id="PF02784"/>
    </source>
</evidence>
<evidence type="ECO:0000256" key="11">
    <source>
        <dbReference type="ARBA" id="ARBA00074972"/>
    </source>
</evidence>
<comment type="cofactor">
    <cofactor evidence="1 12 13 14">
        <name>pyridoxal 5'-phosphate</name>
        <dbReference type="ChEBI" id="CHEBI:597326"/>
    </cofactor>
</comment>
<dbReference type="HOGENOM" id="CLU_026444_0_0_7"/>
<organism evidence="17 18">
    <name type="scientific">Syntrophobacter fumaroxidans (strain DSM 10017 / MPOB)</name>
    <dbReference type="NCBI Taxonomy" id="335543"/>
    <lineage>
        <taxon>Bacteria</taxon>
        <taxon>Pseudomonadati</taxon>
        <taxon>Thermodesulfobacteriota</taxon>
        <taxon>Syntrophobacteria</taxon>
        <taxon>Syntrophobacterales</taxon>
        <taxon>Syntrophobacteraceae</taxon>
        <taxon>Syntrophobacter</taxon>
    </lineage>
</organism>
<evidence type="ECO:0000256" key="1">
    <source>
        <dbReference type="ARBA" id="ARBA00001933"/>
    </source>
</evidence>
<feature type="binding site" evidence="12">
    <location>
        <position position="249"/>
    </location>
    <ligand>
        <name>pyridoxal 5'-phosphate</name>
        <dbReference type="ChEBI" id="CHEBI:597326"/>
    </ligand>
</feature>
<feature type="binding site" evidence="12">
    <location>
        <position position="286"/>
    </location>
    <ligand>
        <name>substrate</name>
    </ligand>
</feature>
<dbReference type="InterPro" id="IPR022643">
    <property type="entry name" value="De-COase2_C"/>
</dbReference>
<feature type="binding site" evidence="12">
    <location>
        <position position="381"/>
    </location>
    <ligand>
        <name>substrate</name>
    </ligand>
</feature>
<dbReference type="PANTHER" id="PTHR43727">
    <property type="entry name" value="DIAMINOPIMELATE DECARBOXYLASE"/>
    <property type="match status" value="1"/>
</dbReference>
<keyword evidence="2 12" id="KW-0028">Amino-acid biosynthesis</keyword>
<reference evidence="17 18" key="1">
    <citation type="submission" date="2006-10" db="EMBL/GenBank/DDBJ databases">
        <title>Complete sequence of Syntrophobacter fumaroxidans MPOB.</title>
        <authorList>
            <consortium name="US DOE Joint Genome Institute"/>
            <person name="Copeland A."/>
            <person name="Lucas S."/>
            <person name="Lapidus A."/>
            <person name="Barry K."/>
            <person name="Detter J.C."/>
            <person name="Glavina del Rio T."/>
            <person name="Hammon N."/>
            <person name="Israni S."/>
            <person name="Pitluck S."/>
            <person name="Goltsman E.G."/>
            <person name="Martinez M."/>
            <person name="Schmutz J."/>
            <person name="Larimer F."/>
            <person name="Land M."/>
            <person name="Hauser L."/>
            <person name="Kyrpides N."/>
            <person name="Kim E."/>
            <person name="Boone D.R."/>
            <person name="Brockman F."/>
            <person name="Culley D."/>
            <person name="Ferry J."/>
            <person name="Gunsalus R."/>
            <person name="McInerney M.J."/>
            <person name="Morrison M."/>
            <person name="Plugge C."/>
            <person name="Rohlin L."/>
            <person name="Scholten J."/>
            <person name="Sieber J."/>
            <person name="Stams A.J.M."/>
            <person name="Worm P."/>
            <person name="Henstra A.M."/>
            <person name="Richardson P."/>
        </authorList>
    </citation>
    <scope>NUCLEOTIDE SEQUENCE [LARGE SCALE GENOMIC DNA]</scope>
    <source>
        <strain evidence="18">DSM 10017 / MPOB</strain>
    </source>
</reference>
<dbReference type="InterPro" id="IPR000183">
    <property type="entry name" value="Orn/DAP/Arg_de-COase"/>
</dbReference>
<dbReference type="CDD" id="cd06828">
    <property type="entry name" value="PLPDE_III_DapDC"/>
    <property type="match status" value="1"/>
</dbReference>
<dbReference type="UniPathway" id="UPA00034">
    <property type="reaction ID" value="UER00027"/>
</dbReference>
<evidence type="ECO:0000256" key="12">
    <source>
        <dbReference type="HAMAP-Rule" id="MF_02120"/>
    </source>
</evidence>
<evidence type="ECO:0000256" key="10">
    <source>
        <dbReference type="ARBA" id="ARBA00066427"/>
    </source>
</evidence>
<dbReference type="Gene3D" id="2.40.37.10">
    <property type="entry name" value="Lyase, Ornithine Decarboxylase, Chain A, domain 1"/>
    <property type="match status" value="1"/>
</dbReference>
<dbReference type="InterPro" id="IPR022644">
    <property type="entry name" value="De-COase2_N"/>
</dbReference>
<comment type="subunit">
    <text evidence="12">Homodimer.</text>
</comment>
<evidence type="ECO:0000256" key="5">
    <source>
        <dbReference type="ARBA" id="ARBA00023154"/>
    </source>
</evidence>
<feature type="modified residue" description="N6-(pyridoxal phosphate)lysine" evidence="12 13">
    <location>
        <position position="70"/>
    </location>
</feature>
<dbReference type="GO" id="GO:0030170">
    <property type="term" value="F:pyridoxal phosphate binding"/>
    <property type="evidence" value="ECO:0007669"/>
    <property type="project" value="UniProtKB-UniRule"/>
</dbReference>
<dbReference type="KEGG" id="sfu:Sfum_0058"/>
<dbReference type="GO" id="GO:0008836">
    <property type="term" value="F:diaminopimelate decarboxylase activity"/>
    <property type="evidence" value="ECO:0007669"/>
    <property type="project" value="UniProtKB-UniRule"/>
</dbReference>
<dbReference type="Proteomes" id="UP000001784">
    <property type="component" value="Chromosome"/>
</dbReference>
<dbReference type="InParanoid" id="A0LEA9"/>
<accession>A0LEA9</accession>
<feature type="binding site" evidence="12">
    <location>
        <position position="326"/>
    </location>
    <ligand>
        <name>substrate</name>
    </ligand>
</feature>
<dbReference type="PRINTS" id="PR01179">
    <property type="entry name" value="ODADCRBXLASE"/>
</dbReference>
<feature type="binding site" evidence="12">
    <location>
        <position position="322"/>
    </location>
    <ligand>
        <name>substrate</name>
    </ligand>
</feature>
<proteinExistence type="inferred from homology"/>
<keyword evidence="6 12" id="KW-0456">Lyase</keyword>
<dbReference type="Pfam" id="PF02784">
    <property type="entry name" value="Orn_Arg_deC_N"/>
    <property type="match status" value="1"/>
</dbReference>
<dbReference type="SUPFAM" id="SSF50621">
    <property type="entry name" value="Alanine racemase C-terminal domain-like"/>
    <property type="match status" value="1"/>
</dbReference>
<evidence type="ECO:0000259" key="15">
    <source>
        <dbReference type="Pfam" id="PF00278"/>
    </source>
</evidence>
<feature type="binding site" evidence="12">
    <location>
        <begin position="283"/>
        <end position="286"/>
    </location>
    <ligand>
        <name>pyridoxal 5'-phosphate</name>
        <dbReference type="ChEBI" id="CHEBI:597326"/>
    </ligand>
</feature>
<dbReference type="InterPro" id="IPR009006">
    <property type="entry name" value="Ala_racemase/Decarboxylase_C"/>
</dbReference>
<dbReference type="GO" id="GO:0009089">
    <property type="term" value="P:lysine biosynthetic process via diaminopimelate"/>
    <property type="evidence" value="ECO:0007669"/>
    <property type="project" value="UniProtKB-UniRule"/>
</dbReference>
<sequence>MTGSADRGFLMHHFHYHNDELYCERVPLRELAARVGTPCYVYSHATLLHHFTVFDSAFEGVPHLTCFSVKANSNLAVLRLFGSLGGGVDIVSGGELYRARQAGIAPDKIVYSGVGKTLEEIDYALRENILMFNIESTQELEAINARAAAFGCRARIALRVNPDVDPNTHPYISTGMKKNKFGIEIDSAVKAYERARSLDHVEVVGVDCHIGSQLTEISPFVDALKRLRLLIEKLEAVGITIQYLDLGGGLGIVYDQEAPPEPREYARAILRELKGMHCTLIFEPGRVIVGNAGVLLARVLYTKRTQSKSFIITDTAMNDLIRPSLYGSYHQVQPLRRQSRESHIVDVVGPICESGDFIAKDRGLPMVESGDFLAVMSAGAYGFTMSSNYNSRPRAAEVLVKDDRYFVIRRRETWDDLIQCETIPAFLSSDKQPA</sequence>
<comment type="similarity">
    <text evidence="9 12">Belongs to the Orn/Lys/Arg decarboxylase class-II family. LysA subfamily.</text>
</comment>
<evidence type="ECO:0000256" key="3">
    <source>
        <dbReference type="ARBA" id="ARBA00022793"/>
    </source>
</evidence>
<evidence type="ECO:0000313" key="18">
    <source>
        <dbReference type="Proteomes" id="UP000001784"/>
    </source>
</evidence>
<dbReference type="EC" id="4.1.1.20" evidence="10 12"/>
<evidence type="ECO:0000256" key="13">
    <source>
        <dbReference type="PIRSR" id="PIRSR600183-50"/>
    </source>
</evidence>
<dbReference type="PROSITE" id="PS00879">
    <property type="entry name" value="ODR_DC_2_2"/>
    <property type="match status" value="1"/>
</dbReference>
<evidence type="ECO:0000256" key="14">
    <source>
        <dbReference type="RuleBase" id="RU003738"/>
    </source>
</evidence>
<gene>
    <name evidence="12" type="primary">lysA</name>
    <name evidence="17" type="ordered locus">Sfum_0058</name>
</gene>
<dbReference type="FunFam" id="3.20.20.10:FF:000003">
    <property type="entry name" value="Diaminopimelate decarboxylase"/>
    <property type="match status" value="1"/>
</dbReference>
<comment type="catalytic activity">
    <reaction evidence="7 12 14">
        <text>meso-2,6-diaminopimelate + H(+) = L-lysine + CO2</text>
        <dbReference type="Rhea" id="RHEA:15101"/>
        <dbReference type="ChEBI" id="CHEBI:15378"/>
        <dbReference type="ChEBI" id="CHEBI:16526"/>
        <dbReference type="ChEBI" id="CHEBI:32551"/>
        <dbReference type="ChEBI" id="CHEBI:57791"/>
        <dbReference type="EC" id="4.1.1.20"/>
    </reaction>
</comment>
<keyword evidence="18" id="KW-1185">Reference proteome</keyword>
<dbReference type="InterPro" id="IPR002986">
    <property type="entry name" value="DAP_deCOOHase_LysA"/>
</dbReference>
<feature type="domain" description="Orn/DAP/Arg decarboxylase 2 N-terminal" evidence="16">
    <location>
        <begin position="47"/>
        <end position="289"/>
    </location>
</feature>
<evidence type="ECO:0000256" key="6">
    <source>
        <dbReference type="ARBA" id="ARBA00023239"/>
    </source>
</evidence>
<dbReference type="STRING" id="335543.Sfum_0058"/>
<dbReference type="EMBL" id="CP000478">
    <property type="protein sequence ID" value="ABK15761.1"/>
    <property type="molecule type" value="Genomic_DNA"/>
</dbReference>
<dbReference type="Gene3D" id="3.20.20.10">
    <property type="entry name" value="Alanine racemase"/>
    <property type="match status" value="1"/>
</dbReference>